<dbReference type="GO" id="GO:0006598">
    <property type="term" value="P:polyamine catabolic process"/>
    <property type="evidence" value="ECO:0007669"/>
    <property type="project" value="TreeGrafter"/>
</dbReference>
<dbReference type="PANTHER" id="PTHR43235:SF1">
    <property type="entry name" value="GLUTAMINE AMIDOTRANSFERASE PB2B2.05-RELATED"/>
    <property type="match status" value="1"/>
</dbReference>
<comment type="function">
    <text evidence="3">Involved in the breakdown of putrescine via hydrolysis of the gamma-glutamyl linkage of gamma-glutamyl-gamma-aminobutyrate.</text>
</comment>
<evidence type="ECO:0000313" key="7">
    <source>
        <dbReference type="Proteomes" id="UP000238196"/>
    </source>
</evidence>
<comment type="catalytic activity">
    <reaction evidence="2">
        <text>4-(gamma-L-glutamylamino)butanoate + H2O = 4-aminobutanoate + L-glutamate</text>
        <dbReference type="Rhea" id="RHEA:19737"/>
        <dbReference type="ChEBI" id="CHEBI:15377"/>
        <dbReference type="ChEBI" id="CHEBI:29985"/>
        <dbReference type="ChEBI" id="CHEBI:58800"/>
        <dbReference type="ChEBI" id="CHEBI:59888"/>
        <dbReference type="EC" id="3.5.1.94"/>
    </reaction>
</comment>
<evidence type="ECO:0000256" key="1">
    <source>
        <dbReference type="ARBA" id="ARBA00011083"/>
    </source>
</evidence>
<dbReference type="GO" id="GO:0033969">
    <property type="term" value="F:gamma-glutamyl-gamma-aminobutyrate hydrolase activity"/>
    <property type="evidence" value="ECO:0007669"/>
    <property type="project" value="UniProtKB-EC"/>
</dbReference>
<dbReference type="GO" id="GO:0005829">
    <property type="term" value="C:cytosol"/>
    <property type="evidence" value="ECO:0007669"/>
    <property type="project" value="TreeGrafter"/>
</dbReference>
<dbReference type="FunFam" id="3.40.50.880:FF:000030">
    <property type="entry name" value="Gamma-glutamyl-gamma-aminobutyrate hydrolase PuuD"/>
    <property type="match status" value="1"/>
</dbReference>
<comment type="similarity">
    <text evidence="1">Belongs to the peptidase C26 family.</text>
</comment>
<evidence type="ECO:0000256" key="3">
    <source>
        <dbReference type="ARBA" id="ARBA00055068"/>
    </source>
</evidence>
<name>A0A2S5KS42_9PROT</name>
<dbReference type="Pfam" id="PF07722">
    <property type="entry name" value="Peptidase_C26"/>
    <property type="match status" value="1"/>
</dbReference>
<comment type="pathway">
    <text evidence="4">Amine and polyamine degradation; putrescine degradation; 4-aminobutanoate from putrescine: step 4/4.</text>
</comment>
<dbReference type="SUPFAM" id="SSF52317">
    <property type="entry name" value="Class I glutamine amidotransferase-like"/>
    <property type="match status" value="1"/>
</dbReference>
<dbReference type="EMBL" id="PRLP01000033">
    <property type="protein sequence ID" value="PPC77485.1"/>
    <property type="molecule type" value="Genomic_DNA"/>
</dbReference>
<reference evidence="6 7" key="1">
    <citation type="submission" date="2018-02" db="EMBL/GenBank/DDBJ databases">
        <title>novel marine gammaproteobacteria from coastal saline agro ecosystem.</title>
        <authorList>
            <person name="Krishnan R."/>
            <person name="Ramesh Kumar N."/>
        </authorList>
    </citation>
    <scope>NUCLEOTIDE SEQUENCE [LARGE SCALE GENOMIC DNA]</scope>
    <source>
        <strain evidence="6 7">228</strain>
    </source>
</reference>
<evidence type="ECO:0000256" key="2">
    <source>
        <dbReference type="ARBA" id="ARBA00052718"/>
    </source>
</evidence>
<dbReference type="PANTHER" id="PTHR43235">
    <property type="entry name" value="GLUTAMINE AMIDOTRANSFERASE PB2B2.05-RELATED"/>
    <property type="match status" value="1"/>
</dbReference>
<organism evidence="6 7">
    <name type="scientific">Proteobacteria bacterium 228</name>
    <dbReference type="NCBI Taxonomy" id="2083153"/>
    <lineage>
        <taxon>Bacteria</taxon>
        <taxon>Pseudomonadati</taxon>
        <taxon>Pseudomonadota</taxon>
    </lineage>
</organism>
<dbReference type="PROSITE" id="PS51273">
    <property type="entry name" value="GATASE_TYPE_1"/>
    <property type="match status" value="1"/>
</dbReference>
<keyword evidence="6" id="KW-0378">Hydrolase</keyword>
<dbReference type="AlphaFoldDB" id="A0A2S5KS42"/>
<dbReference type="InterPro" id="IPR044668">
    <property type="entry name" value="PuuD-like"/>
</dbReference>
<proteinExistence type="inferred from homology"/>
<dbReference type="InterPro" id="IPR011697">
    <property type="entry name" value="Peptidase_C26"/>
</dbReference>
<evidence type="ECO:0000256" key="4">
    <source>
        <dbReference type="ARBA" id="ARBA00060634"/>
    </source>
</evidence>
<dbReference type="Gene3D" id="3.40.50.880">
    <property type="match status" value="1"/>
</dbReference>
<gene>
    <name evidence="6" type="ORF">C4K68_10360</name>
</gene>
<protein>
    <recommendedName>
        <fullName evidence="5">gamma-glutamyl-gamma-aminobutyrate hydrolase</fullName>
        <ecNumber evidence="5">3.5.1.94</ecNumber>
    </recommendedName>
</protein>
<dbReference type="Proteomes" id="UP000238196">
    <property type="component" value="Unassembled WGS sequence"/>
</dbReference>
<dbReference type="EC" id="3.5.1.94" evidence="5"/>
<evidence type="ECO:0000313" key="6">
    <source>
        <dbReference type="EMBL" id="PPC77485.1"/>
    </source>
</evidence>
<evidence type="ECO:0000256" key="5">
    <source>
        <dbReference type="ARBA" id="ARBA00066788"/>
    </source>
</evidence>
<dbReference type="OrthoDB" id="5289487at2"/>
<comment type="caution">
    <text evidence="6">The sequence shown here is derived from an EMBL/GenBank/DDBJ whole genome shotgun (WGS) entry which is preliminary data.</text>
</comment>
<accession>A0A2S5KS42</accession>
<sequence length="269" mass="29456">MGEQRPLIGIQADVFLNGQAPFHGVGEKYINAVIHGSQAQAMLIPGLSFEQDGRELQQVDDDYLRDLISRLDGLFLPGSPSNLNPQHYHESLLHPDSPADPQRDATSLRLIRLAIEQGVPLFAVCRGFQELNVALGGSLYQAVHEQPDLLDHREDKHASRAEQYAPAHEVTLVANGLLASWLSCTRWKVNSLHGQGVKQLAPVLRVEARADDGLIEAVSLPSAAALVVAVQWHPEWQFADDALSSALFHAFGEAARLRRAQRLATSGHS</sequence>
<dbReference type="InterPro" id="IPR029062">
    <property type="entry name" value="Class_I_gatase-like"/>
</dbReference>
<dbReference type="CDD" id="cd01745">
    <property type="entry name" value="GATase1_2"/>
    <property type="match status" value="1"/>
</dbReference>